<dbReference type="InterPro" id="IPR036388">
    <property type="entry name" value="WH-like_DNA-bd_sf"/>
</dbReference>
<dbReference type="Proteomes" id="UP000010473">
    <property type="component" value="Chromosome"/>
</dbReference>
<dbReference type="RefSeq" id="WP_015192011.1">
    <property type="nucleotide sequence ID" value="NC_019748.1"/>
</dbReference>
<proteinExistence type="predicted"/>
<evidence type="ECO:0000313" key="6">
    <source>
        <dbReference type="Proteomes" id="UP000010473"/>
    </source>
</evidence>
<name>K9XP81_STAC7</name>
<dbReference type="PANTHER" id="PTHR44688:SF16">
    <property type="entry name" value="DNA-BINDING TRANSCRIPTIONAL ACTIVATOR DEVR_DOSR"/>
    <property type="match status" value="1"/>
</dbReference>
<sequence>MISDKFDHPALLSSRELEILELVVSGLSNHKIAEELDISKRTVDNHISNILKKTQTENRVELVRWALQWGKVCIDDVNCCSLPNSNKSQDRNEMVSEA</sequence>
<protein>
    <submittedName>
        <fullName evidence="5">Transcriptional regulator, LuxR family</fullName>
    </submittedName>
</protein>
<dbReference type="PROSITE" id="PS00622">
    <property type="entry name" value="HTH_LUXR_1"/>
    <property type="match status" value="1"/>
</dbReference>
<dbReference type="PATRIC" id="fig|111780.3.peg.779"/>
<dbReference type="InterPro" id="IPR000792">
    <property type="entry name" value="Tscrpt_reg_LuxR_C"/>
</dbReference>
<dbReference type="STRING" id="111780.Sta7437_0747"/>
<dbReference type="eggNOG" id="COG2197">
    <property type="taxonomic scope" value="Bacteria"/>
</dbReference>
<dbReference type="CDD" id="cd06170">
    <property type="entry name" value="LuxR_C_like"/>
    <property type="match status" value="1"/>
</dbReference>
<feature type="domain" description="HTH luxR-type" evidence="4">
    <location>
        <begin position="5"/>
        <end position="70"/>
    </location>
</feature>
<dbReference type="SUPFAM" id="SSF46894">
    <property type="entry name" value="C-terminal effector domain of the bipartite response regulators"/>
    <property type="match status" value="1"/>
</dbReference>
<evidence type="ECO:0000313" key="5">
    <source>
        <dbReference type="EMBL" id="AFZ34338.1"/>
    </source>
</evidence>
<dbReference type="PROSITE" id="PS50043">
    <property type="entry name" value="HTH_LUXR_2"/>
    <property type="match status" value="1"/>
</dbReference>
<dbReference type="SMART" id="SM00421">
    <property type="entry name" value="HTH_LUXR"/>
    <property type="match status" value="1"/>
</dbReference>
<keyword evidence="6" id="KW-1185">Reference proteome</keyword>
<dbReference type="Gene3D" id="1.10.10.10">
    <property type="entry name" value="Winged helix-like DNA-binding domain superfamily/Winged helix DNA-binding domain"/>
    <property type="match status" value="1"/>
</dbReference>
<accession>K9XP81</accession>
<dbReference type="PANTHER" id="PTHR44688">
    <property type="entry name" value="DNA-BINDING TRANSCRIPTIONAL ACTIVATOR DEVR_DOSR"/>
    <property type="match status" value="1"/>
</dbReference>
<keyword evidence="3" id="KW-0804">Transcription</keyword>
<reference evidence="6" key="1">
    <citation type="journal article" date="2013" name="Proc. Natl. Acad. Sci. U.S.A.">
        <title>Improving the coverage of the cyanobacterial phylum using diversity-driven genome sequencing.</title>
        <authorList>
            <person name="Shih P.M."/>
            <person name="Wu D."/>
            <person name="Latifi A."/>
            <person name="Axen S.D."/>
            <person name="Fewer D.P."/>
            <person name="Talla E."/>
            <person name="Calteau A."/>
            <person name="Cai F."/>
            <person name="Tandeau de Marsac N."/>
            <person name="Rippka R."/>
            <person name="Herdman M."/>
            <person name="Sivonen K."/>
            <person name="Coursin T."/>
            <person name="Laurent T."/>
            <person name="Goodwin L."/>
            <person name="Nolan M."/>
            <person name="Davenport K.W."/>
            <person name="Han C.S."/>
            <person name="Rubin E.M."/>
            <person name="Eisen J.A."/>
            <person name="Woyke T."/>
            <person name="Gugger M."/>
            <person name="Kerfeld C.A."/>
        </authorList>
    </citation>
    <scope>NUCLEOTIDE SEQUENCE [LARGE SCALE GENOMIC DNA]</scope>
    <source>
        <strain evidence="6">ATCC 29371 / PCC 7437</strain>
    </source>
</reference>
<keyword evidence="2" id="KW-0238">DNA-binding</keyword>
<evidence type="ECO:0000256" key="2">
    <source>
        <dbReference type="ARBA" id="ARBA00023125"/>
    </source>
</evidence>
<dbReference type="Pfam" id="PF00196">
    <property type="entry name" value="GerE"/>
    <property type="match status" value="1"/>
</dbReference>
<dbReference type="OrthoDB" id="3531307at2"/>
<dbReference type="InterPro" id="IPR016032">
    <property type="entry name" value="Sig_transdc_resp-reg_C-effctor"/>
</dbReference>
<keyword evidence="1" id="KW-0805">Transcription regulation</keyword>
<dbReference type="GO" id="GO:0003677">
    <property type="term" value="F:DNA binding"/>
    <property type="evidence" value="ECO:0007669"/>
    <property type="project" value="UniProtKB-KW"/>
</dbReference>
<dbReference type="AlphaFoldDB" id="K9XP81"/>
<dbReference type="KEGG" id="scs:Sta7437_0747"/>
<dbReference type="HOGENOM" id="CLU_000445_103_0_3"/>
<evidence type="ECO:0000259" key="4">
    <source>
        <dbReference type="PROSITE" id="PS50043"/>
    </source>
</evidence>
<organism evidence="5 6">
    <name type="scientific">Stanieria cyanosphaera (strain ATCC 29371 / PCC 7437)</name>
    <dbReference type="NCBI Taxonomy" id="111780"/>
    <lineage>
        <taxon>Bacteria</taxon>
        <taxon>Bacillati</taxon>
        <taxon>Cyanobacteriota</taxon>
        <taxon>Cyanophyceae</taxon>
        <taxon>Pleurocapsales</taxon>
        <taxon>Dermocarpellaceae</taxon>
        <taxon>Stanieria</taxon>
    </lineage>
</organism>
<gene>
    <name evidence="5" type="ordered locus">Sta7437_0747</name>
</gene>
<dbReference type="PRINTS" id="PR00038">
    <property type="entry name" value="HTHLUXR"/>
</dbReference>
<dbReference type="EMBL" id="CP003653">
    <property type="protein sequence ID" value="AFZ34338.1"/>
    <property type="molecule type" value="Genomic_DNA"/>
</dbReference>
<evidence type="ECO:0000256" key="1">
    <source>
        <dbReference type="ARBA" id="ARBA00023015"/>
    </source>
</evidence>
<evidence type="ECO:0000256" key="3">
    <source>
        <dbReference type="ARBA" id="ARBA00023163"/>
    </source>
</evidence>
<dbReference type="GO" id="GO:0006355">
    <property type="term" value="P:regulation of DNA-templated transcription"/>
    <property type="evidence" value="ECO:0007669"/>
    <property type="project" value="InterPro"/>
</dbReference>